<dbReference type="InterPro" id="IPR018966">
    <property type="entry name" value="VTC_domain"/>
</dbReference>
<dbReference type="AlphaFoldDB" id="A0A4R3IBE0"/>
<feature type="domain" description="VTC" evidence="1">
    <location>
        <begin position="28"/>
        <end position="123"/>
    </location>
</feature>
<dbReference type="Proteomes" id="UP000295793">
    <property type="component" value="Unassembled WGS sequence"/>
</dbReference>
<dbReference type="RefSeq" id="WP_132698820.1">
    <property type="nucleotide sequence ID" value="NZ_SLZR01000001.1"/>
</dbReference>
<dbReference type="OrthoDB" id="148766at2"/>
<keyword evidence="3" id="KW-1185">Reference proteome</keyword>
<dbReference type="Pfam" id="PF09359">
    <property type="entry name" value="VTC"/>
    <property type="match status" value="2"/>
</dbReference>
<feature type="domain" description="VTC" evidence="1">
    <location>
        <begin position="153"/>
        <end position="230"/>
    </location>
</feature>
<dbReference type="CDD" id="cd07750">
    <property type="entry name" value="PolyPPase_VTC_like"/>
    <property type="match status" value="1"/>
</dbReference>
<gene>
    <name evidence="2" type="ORF">BCF53_101124</name>
</gene>
<dbReference type="InterPro" id="IPR042267">
    <property type="entry name" value="VTC_sf"/>
</dbReference>
<dbReference type="Gene3D" id="3.20.100.30">
    <property type="entry name" value="VTC, catalytic tunnel domain"/>
    <property type="match status" value="1"/>
</dbReference>
<accession>A0A4R3IBE0</accession>
<sequence>MLEKNINSRLSGFAGYGLDDLKKANLMNRVDSKFMFPVSWLPNMLQQLTGHYRVLDINGCRVSTYKNQYLDTPEMKFYFDHHNGKLNRYKVRQRNYTDTQTSFLEVKHKTNQRRTHKTRVCLDNLQGSRQPADFVSSAVGIDYSKMVVTQHSGYNRIALANEDSAERLTIDFNLWYSSNGQKKLHLNSLCIAELKQAKSTKNSPFFSLREVPHMTQTGFSKYCIGCALLYGDEIKVNRFKPVLRKLSEQRIH</sequence>
<evidence type="ECO:0000259" key="1">
    <source>
        <dbReference type="Pfam" id="PF09359"/>
    </source>
</evidence>
<dbReference type="EMBL" id="SLZR01000001">
    <property type="protein sequence ID" value="TCS43781.1"/>
    <property type="molecule type" value="Genomic_DNA"/>
</dbReference>
<evidence type="ECO:0000313" key="3">
    <source>
        <dbReference type="Proteomes" id="UP000295793"/>
    </source>
</evidence>
<protein>
    <submittedName>
        <fullName evidence="2">VTC domain-containing protein</fullName>
    </submittedName>
</protein>
<name>A0A4R3IBE0_9GAMM</name>
<evidence type="ECO:0000313" key="2">
    <source>
        <dbReference type="EMBL" id="TCS43781.1"/>
    </source>
</evidence>
<comment type="caution">
    <text evidence="2">The sequence shown here is derived from an EMBL/GenBank/DDBJ whole genome shotgun (WGS) entry which is preliminary data.</text>
</comment>
<organism evidence="2 3">
    <name type="scientific">Reinekea marinisedimentorum</name>
    <dbReference type="NCBI Taxonomy" id="230495"/>
    <lineage>
        <taxon>Bacteria</taxon>
        <taxon>Pseudomonadati</taxon>
        <taxon>Pseudomonadota</taxon>
        <taxon>Gammaproteobacteria</taxon>
        <taxon>Oceanospirillales</taxon>
        <taxon>Saccharospirillaceae</taxon>
        <taxon>Reinekea</taxon>
    </lineage>
</organism>
<reference evidence="2 3" key="1">
    <citation type="submission" date="2019-03" db="EMBL/GenBank/DDBJ databases">
        <title>Genomic Encyclopedia of Archaeal and Bacterial Type Strains, Phase II (KMG-II): from individual species to whole genera.</title>
        <authorList>
            <person name="Goeker M."/>
        </authorList>
    </citation>
    <scope>NUCLEOTIDE SEQUENCE [LARGE SCALE GENOMIC DNA]</scope>
    <source>
        <strain evidence="2 3">DSM 15388</strain>
    </source>
</reference>
<proteinExistence type="predicted"/>
<dbReference type="GO" id="GO:0006799">
    <property type="term" value="P:polyphosphate biosynthetic process"/>
    <property type="evidence" value="ECO:0007669"/>
    <property type="project" value="UniProtKB-ARBA"/>
</dbReference>